<name>A0ABN6MSK2_9BACT</name>
<protein>
    <submittedName>
        <fullName evidence="10">Ferredoxin--nitrite reductase</fullName>
    </submittedName>
</protein>
<feature type="domain" description="Nitrite/sulphite reductase 4Fe-4S" evidence="8">
    <location>
        <begin position="435"/>
        <end position="553"/>
    </location>
</feature>
<evidence type="ECO:0000256" key="2">
    <source>
        <dbReference type="ARBA" id="ARBA00022617"/>
    </source>
</evidence>
<keyword evidence="5" id="KW-0408">Iron</keyword>
<dbReference type="Proteomes" id="UP001162891">
    <property type="component" value="Chromosome"/>
</dbReference>
<sequence>MTAAIHPQGRDRASFADDAEIAAFVETLGRFERGEIDAEAWRAYRVARGAYGQRQDGVHMLRIKLPQGAVGADQLRALAEVATRFSRGFGHVTTRQNFQLNFVRPADLEPAMRRLAEAGITTSGSGGNAVRNVVACPRAGVSPDEVFDVTPYAEAFTRHFLRHPLGNALPRKFKVAFEGCVDDHVATAIQDLGFRARLRTSGGTAPRGFFVTVAGGTSSLCTTGTPLFEFLPAGDILALGEAVVRVFHARGDRVNKQRNRLKFLVRSLGFETFRSLVVAELERVRAEGAPALPFDADHPPAEAMPRPARPAPSTPVEIADRVRAARLAGPGEPPPVDVMTAPAPDALETFRRTNVHAQRQAGYSVVTVSLPQGDATAAQLEAVAGLAEAYGDGSARFTSGGHLLLRWIRTDDIGELFFRLAAAGLGRDGAGSAADVVACPGADVCRLAVTRTRALSRLVEGEVRRTLAPDVLAVRLPLSVSGCPNGCSQHHLAAIGLQGSARRLGGRAVPQYFILLGGHVGDSGATFGRLAGKVPARRIPEVVTRLTALYVSERRDGEGAGPFFARALDRAKEVLAALEDLQVEDARPEDFVEPGASEEFRPESQAGECAA</sequence>
<dbReference type="SUPFAM" id="SSF56014">
    <property type="entry name" value="Nitrite and sulphite reductase 4Fe-4S domain-like"/>
    <property type="match status" value="2"/>
</dbReference>
<evidence type="ECO:0000259" key="8">
    <source>
        <dbReference type="Pfam" id="PF01077"/>
    </source>
</evidence>
<dbReference type="EMBL" id="AP025591">
    <property type="protein sequence ID" value="BDG02398.1"/>
    <property type="molecule type" value="Genomic_DNA"/>
</dbReference>
<feature type="region of interest" description="Disordered" evidence="7">
    <location>
        <begin position="586"/>
        <end position="611"/>
    </location>
</feature>
<evidence type="ECO:0000256" key="7">
    <source>
        <dbReference type="SAM" id="MobiDB-lite"/>
    </source>
</evidence>
<reference evidence="11" key="1">
    <citation type="journal article" date="2022" name="Int. J. Syst. Evol. Microbiol.">
        <title>Anaeromyxobacter oryzae sp. nov., Anaeromyxobacter diazotrophicus sp. nov. and Anaeromyxobacter paludicola sp. nov., isolated from paddy soils.</title>
        <authorList>
            <person name="Itoh H."/>
            <person name="Xu Z."/>
            <person name="Mise K."/>
            <person name="Masuda Y."/>
            <person name="Ushijima N."/>
            <person name="Hayakawa C."/>
            <person name="Shiratori Y."/>
            <person name="Senoo K."/>
        </authorList>
    </citation>
    <scope>NUCLEOTIDE SEQUENCE [LARGE SCALE GENOMIC DNA]</scope>
    <source>
        <strain evidence="11">Red232</strain>
    </source>
</reference>
<keyword evidence="4" id="KW-0560">Oxidoreductase</keyword>
<keyword evidence="1" id="KW-0004">4Fe-4S</keyword>
<dbReference type="InterPro" id="IPR005117">
    <property type="entry name" value="NiRdtase/SiRdtase_haem-b_fer"/>
</dbReference>
<evidence type="ECO:0000256" key="1">
    <source>
        <dbReference type="ARBA" id="ARBA00022485"/>
    </source>
</evidence>
<dbReference type="Pfam" id="PF03460">
    <property type="entry name" value="NIR_SIR_ferr"/>
    <property type="match status" value="2"/>
</dbReference>
<keyword evidence="11" id="KW-1185">Reference proteome</keyword>
<dbReference type="Pfam" id="PF01077">
    <property type="entry name" value="NIR_SIR"/>
    <property type="match status" value="2"/>
</dbReference>
<dbReference type="Gene3D" id="3.90.480.10">
    <property type="entry name" value="Sulfite Reductase Hemoprotein,Domain 2"/>
    <property type="match status" value="1"/>
</dbReference>
<dbReference type="RefSeq" id="WP_248360027.1">
    <property type="nucleotide sequence ID" value="NZ_AP025591.1"/>
</dbReference>
<feature type="domain" description="Nitrite/sulphite reductase 4Fe-4S" evidence="8">
    <location>
        <begin position="127"/>
        <end position="282"/>
    </location>
</feature>
<evidence type="ECO:0000313" key="10">
    <source>
        <dbReference type="EMBL" id="BDG02398.1"/>
    </source>
</evidence>
<evidence type="ECO:0000256" key="5">
    <source>
        <dbReference type="ARBA" id="ARBA00023004"/>
    </source>
</evidence>
<evidence type="ECO:0000256" key="4">
    <source>
        <dbReference type="ARBA" id="ARBA00023002"/>
    </source>
</evidence>
<dbReference type="Gene3D" id="3.30.413.10">
    <property type="entry name" value="Sulfite Reductase Hemoprotein, domain 1"/>
    <property type="match status" value="2"/>
</dbReference>
<dbReference type="InterPro" id="IPR006067">
    <property type="entry name" value="NO2/SO3_Rdtase_4Fe4S_dom"/>
</dbReference>
<proteinExistence type="predicted"/>
<accession>A0ABN6MSK2</accession>
<evidence type="ECO:0000259" key="9">
    <source>
        <dbReference type="Pfam" id="PF03460"/>
    </source>
</evidence>
<evidence type="ECO:0000256" key="6">
    <source>
        <dbReference type="ARBA" id="ARBA00023014"/>
    </source>
</evidence>
<dbReference type="PANTHER" id="PTHR32439:SF9">
    <property type="entry name" value="BLR3264 PROTEIN"/>
    <property type="match status" value="1"/>
</dbReference>
<gene>
    <name evidence="10" type="ORF">AMOR_13940</name>
</gene>
<dbReference type="PRINTS" id="PR00397">
    <property type="entry name" value="SIROHAEM"/>
</dbReference>
<keyword evidence="3" id="KW-0479">Metal-binding</keyword>
<feature type="region of interest" description="Disordered" evidence="7">
    <location>
        <begin position="292"/>
        <end position="314"/>
    </location>
</feature>
<dbReference type="InterPro" id="IPR036136">
    <property type="entry name" value="Nit/Sulf_reduc_fer-like_dom_sf"/>
</dbReference>
<feature type="domain" description="Nitrite/Sulfite reductase ferredoxin-like" evidence="9">
    <location>
        <begin position="51"/>
        <end position="118"/>
    </location>
</feature>
<evidence type="ECO:0000313" key="11">
    <source>
        <dbReference type="Proteomes" id="UP001162891"/>
    </source>
</evidence>
<dbReference type="InterPro" id="IPR045854">
    <property type="entry name" value="NO2/SO3_Rdtase_4Fe4S_sf"/>
</dbReference>
<keyword evidence="2" id="KW-0349">Heme</keyword>
<dbReference type="InterPro" id="IPR051329">
    <property type="entry name" value="NIR_SIR_4Fe-4S"/>
</dbReference>
<organism evidence="10 11">
    <name type="scientific">Anaeromyxobacter oryzae</name>
    <dbReference type="NCBI Taxonomy" id="2918170"/>
    <lineage>
        <taxon>Bacteria</taxon>
        <taxon>Pseudomonadati</taxon>
        <taxon>Myxococcota</taxon>
        <taxon>Myxococcia</taxon>
        <taxon>Myxococcales</taxon>
        <taxon>Cystobacterineae</taxon>
        <taxon>Anaeromyxobacteraceae</taxon>
        <taxon>Anaeromyxobacter</taxon>
    </lineage>
</organism>
<dbReference type="SUPFAM" id="SSF55124">
    <property type="entry name" value="Nitrite/Sulfite reductase N-terminal domain-like"/>
    <property type="match status" value="2"/>
</dbReference>
<keyword evidence="6" id="KW-0411">Iron-sulfur</keyword>
<feature type="domain" description="Nitrite/Sulfite reductase ferredoxin-like" evidence="9">
    <location>
        <begin position="356"/>
        <end position="422"/>
    </location>
</feature>
<dbReference type="PANTHER" id="PTHR32439">
    <property type="entry name" value="FERREDOXIN--NITRITE REDUCTASE, CHLOROPLASTIC"/>
    <property type="match status" value="1"/>
</dbReference>
<evidence type="ECO:0000256" key="3">
    <source>
        <dbReference type="ARBA" id="ARBA00022723"/>
    </source>
</evidence>
<dbReference type="InterPro" id="IPR006066">
    <property type="entry name" value="NO2/SO3_Rdtase_FeS/sirohaem_BS"/>
</dbReference>